<gene>
    <name evidence="1" type="ORF">C0099_08175</name>
</gene>
<dbReference type="KEGG" id="atw:C0099_08175"/>
<evidence type="ECO:0000313" key="2">
    <source>
        <dbReference type="Proteomes" id="UP000242205"/>
    </source>
</evidence>
<dbReference type="PANTHER" id="PTHR41791">
    <property type="entry name" value="SSL7039 PROTEIN"/>
    <property type="match status" value="1"/>
</dbReference>
<reference evidence="1 2" key="1">
    <citation type="submission" date="2018-01" db="EMBL/GenBank/DDBJ databases">
        <authorList>
            <person name="Fu G.-Y."/>
        </authorList>
    </citation>
    <scope>NUCLEOTIDE SEQUENCE [LARGE SCALE GENOMIC DNA]</scope>
    <source>
        <strain evidence="1 2">SY39</strain>
    </source>
</reference>
<accession>A0A2I6S6N1</accession>
<dbReference type="EMBL" id="CP025682">
    <property type="protein sequence ID" value="AUN94910.1"/>
    <property type="molecule type" value="Genomic_DNA"/>
</dbReference>
<keyword evidence="2" id="KW-1185">Reference proteome</keyword>
<dbReference type="InterPro" id="IPR014056">
    <property type="entry name" value="TypeIITA-like_toxin_pred"/>
</dbReference>
<dbReference type="RefSeq" id="WP_102246976.1">
    <property type="nucleotide sequence ID" value="NZ_CP025682.1"/>
</dbReference>
<dbReference type="Pfam" id="PF05973">
    <property type="entry name" value="Gp49"/>
    <property type="match status" value="1"/>
</dbReference>
<name>A0A2I6S6N1_9RHOO</name>
<dbReference type="NCBIfam" id="TIGR02683">
    <property type="entry name" value="upstrm_HI1419"/>
    <property type="match status" value="1"/>
</dbReference>
<evidence type="ECO:0000313" key="1">
    <source>
        <dbReference type="EMBL" id="AUN94910.1"/>
    </source>
</evidence>
<organism evidence="1 2">
    <name type="scientific">Pseudazoarcus pumilus</name>
    <dbReference type="NCBI Taxonomy" id="2067960"/>
    <lineage>
        <taxon>Bacteria</taxon>
        <taxon>Pseudomonadati</taxon>
        <taxon>Pseudomonadota</taxon>
        <taxon>Betaproteobacteria</taxon>
        <taxon>Rhodocyclales</taxon>
        <taxon>Zoogloeaceae</taxon>
        <taxon>Pseudazoarcus</taxon>
    </lineage>
</organism>
<dbReference type="PIRSF" id="PIRSF028744">
    <property type="entry name" value="Addict_mod_HI1419"/>
    <property type="match status" value="1"/>
</dbReference>
<dbReference type="OrthoDB" id="9800258at2"/>
<proteinExistence type="predicted"/>
<sequence length="98" mass="11075">MVEVIKSTAFEEWFAQLRDRHARMRIVARIRRLSLGNPGDVKPVGEGVSEMRIDHGPGYRVYFLRRGPLVVVLLCGGDKRTQGRDIADAKAIAAQWKD</sequence>
<dbReference type="AlphaFoldDB" id="A0A2I6S6N1"/>
<dbReference type="PANTHER" id="PTHR41791:SF1">
    <property type="entry name" value="SSL7039 PROTEIN"/>
    <property type="match status" value="1"/>
</dbReference>
<dbReference type="InterPro" id="IPR009241">
    <property type="entry name" value="HigB-like"/>
</dbReference>
<dbReference type="Proteomes" id="UP000242205">
    <property type="component" value="Chromosome"/>
</dbReference>
<protein>
    <submittedName>
        <fullName evidence="1">Addiction module antitoxin RelB</fullName>
    </submittedName>
</protein>